<proteinExistence type="predicted"/>
<evidence type="ECO:0000256" key="1">
    <source>
        <dbReference type="SAM" id="MobiDB-lite"/>
    </source>
</evidence>
<feature type="compositionally biased region" description="Basic residues" evidence="1">
    <location>
        <begin position="1"/>
        <end position="10"/>
    </location>
</feature>
<reference evidence="4 6" key="1">
    <citation type="submission" date="2021-07" db="EMBL/GenBank/DDBJ databases">
        <title>Draft genome sequence of carbapenem-resistant Aeromonas spp. in Japan.</title>
        <authorList>
            <person name="Maehana S."/>
            <person name="Suzuki M."/>
            <person name="Kitasato H."/>
        </authorList>
    </citation>
    <scope>NUCLEOTIDE SEQUENCE</scope>
    <source>
        <strain evidence="2">KAM343</strain>
        <strain evidence="3">KAM348</strain>
        <strain evidence="4">KAM351</strain>
        <strain evidence="5 6">KAM382</strain>
    </source>
</reference>
<dbReference type="Proteomes" id="UP000886939">
    <property type="component" value="Unassembled WGS sequence"/>
</dbReference>
<evidence type="ECO:0000313" key="6">
    <source>
        <dbReference type="Proteomes" id="UP000737420"/>
    </source>
</evidence>
<evidence type="ECO:0000313" key="5">
    <source>
        <dbReference type="EMBL" id="GJB94304.1"/>
    </source>
</evidence>
<dbReference type="Proteomes" id="UP000886934">
    <property type="component" value="Unassembled WGS sequence"/>
</dbReference>
<dbReference type="EMBL" id="BPNL01000105">
    <property type="protein sequence ID" value="GJA56871.1"/>
    <property type="molecule type" value="Genomic_DNA"/>
</dbReference>
<evidence type="ECO:0000313" key="7">
    <source>
        <dbReference type="Proteomes" id="UP000886934"/>
    </source>
</evidence>
<dbReference type="EMBL" id="BPNN01000133">
    <property type="protein sequence ID" value="GJA65829.1"/>
    <property type="molecule type" value="Genomic_DNA"/>
</dbReference>
<accession>A0A7R7V3F9</accession>
<feature type="region of interest" description="Disordered" evidence="1">
    <location>
        <begin position="1"/>
        <end position="63"/>
    </location>
</feature>
<dbReference type="AlphaFoldDB" id="A0A7R7V3F9"/>
<name>A0A7R7V3F9_AERCA</name>
<sequence length="63" mass="7268">MRQRRGPSRHAWKDPGHPDPHGAHETRSRPMASKKEIKKKIAARQAKIAKHESKIKKLKKALK</sequence>
<gene>
    <name evidence="2" type="ORF">KAM343_24520</name>
    <name evidence="3" type="ORF">KAM348_42940</name>
    <name evidence="4" type="ORF">KAM351_44400</name>
    <name evidence="5" type="ORF">KAM382_43650</name>
</gene>
<protein>
    <submittedName>
        <fullName evidence="4">Uncharacterized protein</fullName>
    </submittedName>
</protein>
<evidence type="ECO:0000313" key="3">
    <source>
        <dbReference type="EMBL" id="GJA56871.1"/>
    </source>
</evidence>
<evidence type="ECO:0000313" key="4">
    <source>
        <dbReference type="EMBL" id="GJA65829.1"/>
    </source>
</evidence>
<dbReference type="Proteomes" id="UP000737420">
    <property type="component" value="Unassembled WGS sequence"/>
</dbReference>
<feature type="compositionally biased region" description="Basic and acidic residues" evidence="1">
    <location>
        <begin position="11"/>
        <end position="28"/>
    </location>
</feature>
<dbReference type="EMBL" id="BPNI01000047">
    <property type="protein sequence ID" value="GJA41656.1"/>
    <property type="molecule type" value="Genomic_DNA"/>
</dbReference>
<comment type="caution">
    <text evidence="4">The sequence shown here is derived from an EMBL/GenBank/DDBJ whole genome shotgun (WGS) entry which is preliminary data.</text>
</comment>
<evidence type="ECO:0000313" key="2">
    <source>
        <dbReference type="EMBL" id="GJA41656.1"/>
    </source>
</evidence>
<dbReference type="Proteomes" id="UP000887009">
    <property type="component" value="Unassembled WGS sequence"/>
</dbReference>
<organism evidence="4 7">
    <name type="scientific">Aeromonas caviae</name>
    <name type="common">Aeromonas punctata</name>
    <dbReference type="NCBI Taxonomy" id="648"/>
    <lineage>
        <taxon>Bacteria</taxon>
        <taxon>Pseudomonadati</taxon>
        <taxon>Pseudomonadota</taxon>
        <taxon>Gammaproteobacteria</taxon>
        <taxon>Aeromonadales</taxon>
        <taxon>Aeromonadaceae</taxon>
        <taxon>Aeromonas</taxon>
    </lineage>
</organism>
<feature type="compositionally biased region" description="Basic residues" evidence="1">
    <location>
        <begin position="53"/>
        <end position="63"/>
    </location>
</feature>
<dbReference type="EMBL" id="BPOP01000093">
    <property type="protein sequence ID" value="GJB94304.1"/>
    <property type="molecule type" value="Genomic_DNA"/>
</dbReference>